<dbReference type="OrthoDB" id="1440627at2"/>
<dbReference type="PANTHER" id="PTHR39169:SF1">
    <property type="entry name" value="MONOOXYGENASE YDHR-RELATED"/>
    <property type="match status" value="1"/>
</dbReference>
<evidence type="ECO:0008006" key="3">
    <source>
        <dbReference type="Google" id="ProtNLM"/>
    </source>
</evidence>
<organism evidence="1 2">
    <name type="scientific">Nitrosomonas mobilis</name>
    <dbReference type="NCBI Taxonomy" id="51642"/>
    <lineage>
        <taxon>Bacteria</taxon>
        <taxon>Pseudomonadati</taxon>
        <taxon>Pseudomonadota</taxon>
        <taxon>Betaproteobacteria</taxon>
        <taxon>Nitrosomonadales</taxon>
        <taxon>Nitrosomonadaceae</taxon>
        <taxon>Nitrosomonas</taxon>
    </lineage>
</organism>
<dbReference type="RefSeq" id="WP_090287028.1">
    <property type="nucleotide sequence ID" value="NZ_FMWO01000057.1"/>
</dbReference>
<dbReference type="AlphaFoldDB" id="A0A1G5SH04"/>
<dbReference type="InterPro" id="IPR011008">
    <property type="entry name" value="Dimeric_a/b-barrel"/>
</dbReference>
<dbReference type="PANTHER" id="PTHR39169">
    <property type="match status" value="1"/>
</dbReference>
<sequence length="100" mass="10931">MSYLLQVDFPYSGPWGQAMTDVMEDLARSIAEQPGLLWKIWTENEAAGEAGGIYLFEDIASAEAYLAMHTARLKGFGIAHVNGKIFAVNKALSQLDRGPV</sequence>
<proteinExistence type="predicted"/>
<dbReference type="Gene3D" id="3.30.70.100">
    <property type="match status" value="1"/>
</dbReference>
<dbReference type="NCBIfam" id="NF008333">
    <property type="entry name" value="PRK11118.1"/>
    <property type="match status" value="1"/>
</dbReference>
<gene>
    <name evidence="1" type="primary">ydhR</name>
    <name evidence="1" type="ORF">NSMM_490049</name>
</gene>
<evidence type="ECO:0000313" key="1">
    <source>
        <dbReference type="EMBL" id="SCZ86160.1"/>
    </source>
</evidence>
<dbReference type="InterPro" id="IPR014910">
    <property type="entry name" value="YdhR"/>
</dbReference>
<evidence type="ECO:0000313" key="2">
    <source>
        <dbReference type="Proteomes" id="UP000198729"/>
    </source>
</evidence>
<dbReference type="Pfam" id="PF08803">
    <property type="entry name" value="ydhR"/>
    <property type="match status" value="1"/>
</dbReference>
<name>A0A1G5SH04_9PROT</name>
<dbReference type="SUPFAM" id="SSF54909">
    <property type="entry name" value="Dimeric alpha+beta barrel"/>
    <property type="match status" value="1"/>
</dbReference>
<dbReference type="EMBL" id="FMWO01000057">
    <property type="protein sequence ID" value="SCZ86160.1"/>
    <property type="molecule type" value="Genomic_DNA"/>
</dbReference>
<accession>A0A1G5SH04</accession>
<dbReference type="Proteomes" id="UP000198729">
    <property type="component" value="Unassembled WGS sequence"/>
</dbReference>
<reference evidence="1 2" key="1">
    <citation type="submission" date="2016-10" db="EMBL/GenBank/DDBJ databases">
        <authorList>
            <person name="de Groot N.N."/>
        </authorList>
    </citation>
    <scope>NUCLEOTIDE SEQUENCE [LARGE SCALE GENOMIC DNA]</scope>
    <source>
        <strain evidence="1">1</strain>
    </source>
</reference>
<keyword evidence="2" id="KW-1185">Reference proteome</keyword>
<protein>
    <recommendedName>
        <fullName evidence="3">Monooxygenase</fullName>
    </recommendedName>
</protein>
<dbReference type="STRING" id="51642.NSMM_490049"/>